<proteinExistence type="predicted"/>
<dbReference type="InterPro" id="IPR043171">
    <property type="entry name" value="Ap4A_phos1/2-like"/>
</dbReference>
<feature type="domain" description="DUF4922" evidence="2">
    <location>
        <begin position="23"/>
        <end position="167"/>
    </location>
</feature>
<dbReference type="OrthoDB" id="1110483at2"/>
<dbReference type="RefSeq" id="WP_009161942.1">
    <property type="nucleotide sequence ID" value="NZ_KB290979.1"/>
</dbReference>
<keyword evidence="4" id="KW-1185">Reference proteome</keyword>
<dbReference type="GO" id="GO:0030435">
    <property type="term" value="P:sporulation resulting in formation of a cellular spore"/>
    <property type="evidence" value="ECO:0007669"/>
    <property type="project" value="InterPro"/>
</dbReference>
<dbReference type="GO" id="GO:0030288">
    <property type="term" value="C:outer membrane-bounded periplasmic space"/>
    <property type="evidence" value="ECO:0007669"/>
    <property type="project" value="TreeGrafter"/>
</dbReference>
<dbReference type="NCBIfam" id="TIGR02669">
    <property type="entry name" value="SpoIID_LytB"/>
    <property type="match status" value="1"/>
</dbReference>
<dbReference type="InterPro" id="IPR036265">
    <property type="entry name" value="HIT-like_sf"/>
</dbReference>
<dbReference type="InterPro" id="IPR051922">
    <property type="entry name" value="Bact_Sporulation_Assoc"/>
</dbReference>
<evidence type="ECO:0000259" key="2">
    <source>
        <dbReference type="Pfam" id="PF16269"/>
    </source>
</evidence>
<dbReference type="STRING" id="1127699.HMPREF9151_00043"/>
<gene>
    <name evidence="3" type="ORF">HMPREF9151_00043</name>
</gene>
<accession>L1NL67</accession>
<organism evidence="3 4">
    <name type="scientific">Hoylesella saccharolytica F0055</name>
    <dbReference type="NCBI Taxonomy" id="1127699"/>
    <lineage>
        <taxon>Bacteria</taxon>
        <taxon>Pseudomonadati</taxon>
        <taxon>Bacteroidota</taxon>
        <taxon>Bacteroidia</taxon>
        <taxon>Bacteroidales</taxon>
        <taxon>Prevotellaceae</taxon>
        <taxon>Hoylesella</taxon>
    </lineage>
</organism>
<dbReference type="AlphaFoldDB" id="L1NL67"/>
<reference evidence="3 4" key="1">
    <citation type="submission" date="2012-05" db="EMBL/GenBank/DDBJ databases">
        <authorList>
            <person name="Weinstock G."/>
            <person name="Sodergren E."/>
            <person name="Lobos E.A."/>
            <person name="Fulton L."/>
            <person name="Fulton R."/>
            <person name="Courtney L."/>
            <person name="Fronick C."/>
            <person name="O'Laughlin M."/>
            <person name="Godfrey J."/>
            <person name="Wilson R.M."/>
            <person name="Miner T."/>
            <person name="Farmer C."/>
            <person name="Delehaunty K."/>
            <person name="Cordes M."/>
            <person name="Minx P."/>
            <person name="Tomlinson C."/>
            <person name="Chen J."/>
            <person name="Wollam A."/>
            <person name="Pepin K.H."/>
            <person name="Bhonagiri V."/>
            <person name="Zhang X."/>
            <person name="Suruliraj S."/>
            <person name="Warren W."/>
            <person name="Mitreva M."/>
            <person name="Mardis E.R."/>
            <person name="Wilson R.K."/>
        </authorList>
    </citation>
    <scope>NUCLEOTIDE SEQUENCE [LARGE SCALE GENOMIC DNA]</scope>
    <source>
        <strain evidence="3 4">F0055</strain>
    </source>
</reference>
<protein>
    <submittedName>
        <fullName evidence="3">SpoIID/LytB domain protein</fullName>
    </submittedName>
</protein>
<dbReference type="Pfam" id="PF08486">
    <property type="entry name" value="SpoIID"/>
    <property type="match status" value="1"/>
</dbReference>
<dbReference type="Proteomes" id="UP000010433">
    <property type="component" value="Unassembled WGS sequence"/>
</dbReference>
<evidence type="ECO:0000313" key="3">
    <source>
        <dbReference type="EMBL" id="EKY04269.1"/>
    </source>
</evidence>
<comment type="caution">
    <text evidence="3">The sequence shown here is derived from an EMBL/GenBank/DDBJ whole genome shotgun (WGS) entry which is preliminary data.</text>
</comment>
<evidence type="ECO:0000313" key="4">
    <source>
        <dbReference type="Proteomes" id="UP000010433"/>
    </source>
</evidence>
<name>L1NL67_9BACT</name>
<dbReference type="SUPFAM" id="SSF54197">
    <property type="entry name" value="HIT-like"/>
    <property type="match status" value="1"/>
</dbReference>
<dbReference type="Gene3D" id="3.30.428.70">
    <property type="match status" value="1"/>
</dbReference>
<evidence type="ECO:0000259" key="1">
    <source>
        <dbReference type="Pfam" id="PF08486"/>
    </source>
</evidence>
<dbReference type="InterPro" id="IPR013486">
    <property type="entry name" value="SpoIID/LytB"/>
</dbReference>
<dbReference type="PANTHER" id="PTHR30032">
    <property type="entry name" value="N-ACETYLMURAMOYL-L-ALANINE AMIDASE-RELATED"/>
    <property type="match status" value="1"/>
</dbReference>
<sequence length="775" mass="88993">MNKKASIREPRNENKKLTEIAFFFSQQLKEWKTARYRFNDLKKVRTKKITCRENTLQVQFNPARMVSTGAKIDKNSLAERPCFLCAKNRPQEQIFIRLDENFDLLVNPFPILPMHFTIAAQRHQPQNILPNYTEIHKILSVYDNLTVFYNGPKCGASAPDHLHFQAGITGLLPLQKEWARISNSIERLFTLDEDNEIAALSTFICPLFVIYSTSAETDEALFRKLYETLPKKENESEPMLNIVAWRDRKRYITVVIPREQHRPSFYSAVGDAQFLISPGALDMAGLIITPRETDFERISYQEVEALYKEVGIGSNTFEHIKSRLKKVTAEQDKTDKEKAPDVSVGILSRERIRFKLEKSYTVNGQEVSGEQEVTSSCGKILWKDILYTELLFRPQAPDASFSIYNVTIGVNFHWEQKETQTFTGQLRITIDGEKLYAINTLPIENYLESVISSEMSATCGIELLKAHAVISRSWLLAQMEKRKMNFVEKEKQISCVQKDDELIRWYDREDHTLFDVCADDHCQRYQGITKTTSKNVTEAVQGTRGEILMSIAGEICDARFSKCCGGMVEEYRCCWEDIDKPYLTALRDTTEEKVDIDLTKEENIRKWIHSSPNAFCNTTNTKVLSQVLNDFDQTTKDFYRWHVSYTQEELLQLISSKLKIDFGQILNLIPLQRGKSGRISRLKIVGTKRCFIIGKELEIRRILSSSHLYSSSFIIDLLDLDAAGVPQRFNLIGAGWGHGVGLCQIGAAVMGEKGYTYDAILRHYYSGVLLKKIYE</sequence>
<dbReference type="PATRIC" id="fig|1127699.3.peg.36"/>
<dbReference type="Pfam" id="PF16269">
    <property type="entry name" value="DUF4922"/>
    <property type="match status" value="1"/>
</dbReference>
<dbReference type="PANTHER" id="PTHR30032:SF4">
    <property type="entry name" value="AMIDASE ENHANCER"/>
    <property type="match status" value="1"/>
</dbReference>
<dbReference type="HOGENOM" id="CLU_370415_0_0_10"/>
<dbReference type="InterPro" id="IPR046320">
    <property type="entry name" value="DUF4922"/>
</dbReference>
<dbReference type="EMBL" id="AMEP01000008">
    <property type="protein sequence ID" value="EKY04269.1"/>
    <property type="molecule type" value="Genomic_DNA"/>
</dbReference>
<feature type="domain" description="Sporulation stage II protein D amidase enhancer LytB N-terminal" evidence="1">
    <location>
        <begin position="433"/>
        <end position="549"/>
    </location>
</feature>
<dbReference type="InterPro" id="IPR013693">
    <property type="entry name" value="SpoIID/LytB_N"/>
</dbReference>